<dbReference type="PANTHER" id="PTHR22839">
    <property type="entry name" value="THO COMPLEX SUBUNIT 3 THO3"/>
    <property type="match status" value="1"/>
</dbReference>
<evidence type="ECO:0000256" key="3">
    <source>
        <dbReference type="ARBA" id="ARBA00046343"/>
    </source>
</evidence>
<evidence type="ECO:0000313" key="4">
    <source>
        <dbReference type="EMBL" id="CAF4521035.1"/>
    </source>
</evidence>
<dbReference type="PANTHER" id="PTHR22839:SF0">
    <property type="entry name" value="THO COMPLEX SUBUNIT 3"/>
    <property type="match status" value="1"/>
</dbReference>
<dbReference type="InterPro" id="IPR036322">
    <property type="entry name" value="WD40_repeat_dom_sf"/>
</dbReference>
<evidence type="ECO:0000256" key="1">
    <source>
        <dbReference type="ARBA" id="ARBA00022574"/>
    </source>
</evidence>
<evidence type="ECO:0000256" key="2">
    <source>
        <dbReference type="ARBA" id="ARBA00022737"/>
    </source>
</evidence>
<keyword evidence="2" id="KW-0677">Repeat</keyword>
<gene>
    <name evidence="4" type="ORF">UJA718_LOCUS27613</name>
</gene>
<reference evidence="4" key="1">
    <citation type="submission" date="2021-02" db="EMBL/GenBank/DDBJ databases">
        <authorList>
            <person name="Nowell W R."/>
        </authorList>
    </citation>
    <scope>NUCLEOTIDE SEQUENCE</scope>
</reference>
<dbReference type="EMBL" id="CAJOBP010007751">
    <property type="protein sequence ID" value="CAF4521035.1"/>
    <property type="molecule type" value="Genomic_DNA"/>
</dbReference>
<dbReference type="GO" id="GO:0006406">
    <property type="term" value="P:mRNA export from nucleus"/>
    <property type="evidence" value="ECO:0007669"/>
    <property type="project" value="InterPro"/>
</dbReference>
<keyword evidence="5" id="KW-1185">Reference proteome</keyword>
<comment type="similarity">
    <text evidence="3">Belongs to the THOC3 family.</text>
</comment>
<dbReference type="AlphaFoldDB" id="A0A820WSB2"/>
<dbReference type="SUPFAM" id="SSF50978">
    <property type="entry name" value="WD40 repeat-like"/>
    <property type="match status" value="1"/>
</dbReference>
<sequence>MTTTLESFQSLFNGSTKNKSYRTDSGKVHTIDWNVDGSRLASGSLDKSVVIFAIEWAVRGLSFGCQSQLIALASEDPYIEIAKVDTGERVHALKCDVQTLAVAWHPKASVLAYVQDDDSGSVRLFGVLD</sequence>
<dbReference type="Pfam" id="PF00400">
    <property type="entry name" value="WD40"/>
    <property type="match status" value="1"/>
</dbReference>
<dbReference type="InterPro" id="IPR001680">
    <property type="entry name" value="WD40_rpt"/>
</dbReference>
<protein>
    <submittedName>
        <fullName evidence="4">Uncharacterized protein</fullName>
    </submittedName>
</protein>
<accession>A0A820WSB2</accession>
<dbReference type="InterPro" id="IPR015943">
    <property type="entry name" value="WD40/YVTN_repeat-like_dom_sf"/>
</dbReference>
<evidence type="ECO:0000313" key="5">
    <source>
        <dbReference type="Proteomes" id="UP000663873"/>
    </source>
</evidence>
<keyword evidence="1" id="KW-0853">WD repeat</keyword>
<dbReference type="Proteomes" id="UP000663873">
    <property type="component" value="Unassembled WGS sequence"/>
</dbReference>
<dbReference type="InterPro" id="IPR040132">
    <property type="entry name" value="Tex1/THOC3"/>
</dbReference>
<dbReference type="Gene3D" id="2.130.10.10">
    <property type="entry name" value="YVTN repeat-like/Quinoprotein amine dehydrogenase"/>
    <property type="match status" value="1"/>
</dbReference>
<dbReference type="SMART" id="SM00320">
    <property type="entry name" value="WD40"/>
    <property type="match status" value="2"/>
</dbReference>
<comment type="caution">
    <text evidence="4">The sequence shown here is derived from an EMBL/GenBank/DDBJ whole genome shotgun (WGS) entry which is preliminary data.</text>
</comment>
<name>A0A820WSB2_9BILA</name>
<organism evidence="4 5">
    <name type="scientific">Rotaria socialis</name>
    <dbReference type="NCBI Taxonomy" id="392032"/>
    <lineage>
        <taxon>Eukaryota</taxon>
        <taxon>Metazoa</taxon>
        <taxon>Spiralia</taxon>
        <taxon>Gnathifera</taxon>
        <taxon>Rotifera</taxon>
        <taxon>Eurotatoria</taxon>
        <taxon>Bdelloidea</taxon>
        <taxon>Philodinida</taxon>
        <taxon>Philodinidae</taxon>
        <taxon>Rotaria</taxon>
    </lineage>
</organism>
<dbReference type="GO" id="GO:0000445">
    <property type="term" value="C:THO complex part of transcription export complex"/>
    <property type="evidence" value="ECO:0007669"/>
    <property type="project" value="TreeGrafter"/>
</dbReference>
<proteinExistence type="inferred from homology"/>